<proteinExistence type="predicted"/>
<dbReference type="RefSeq" id="WP_381430090.1">
    <property type="nucleotide sequence ID" value="NZ_JBHSNO010000001.1"/>
</dbReference>
<name>A0ABW0TGD0_9BACL</name>
<organism evidence="1 2">
    <name type="scientific">Sporosarcina soli</name>
    <dbReference type="NCBI Taxonomy" id="334736"/>
    <lineage>
        <taxon>Bacteria</taxon>
        <taxon>Bacillati</taxon>
        <taxon>Bacillota</taxon>
        <taxon>Bacilli</taxon>
        <taxon>Bacillales</taxon>
        <taxon>Caryophanaceae</taxon>
        <taxon>Sporosarcina</taxon>
    </lineage>
</organism>
<dbReference type="Proteomes" id="UP001596109">
    <property type="component" value="Unassembled WGS sequence"/>
</dbReference>
<protein>
    <submittedName>
        <fullName evidence="1">Uncharacterized protein</fullName>
    </submittedName>
</protein>
<evidence type="ECO:0000313" key="2">
    <source>
        <dbReference type="Proteomes" id="UP001596109"/>
    </source>
</evidence>
<sequence length="90" mass="9824">MPRERPVAKKRTPNVLAFSGEISGTGLASGTGNTRGAYAVNNNFDFVYFLFVSLNAFSKPAPTTIAVPTYPDWNVFECFVQLVAGADERF</sequence>
<keyword evidence="2" id="KW-1185">Reference proteome</keyword>
<dbReference type="EMBL" id="JBHSNO010000001">
    <property type="protein sequence ID" value="MFC5587721.1"/>
    <property type="molecule type" value="Genomic_DNA"/>
</dbReference>
<evidence type="ECO:0000313" key="1">
    <source>
        <dbReference type="EMBL" id="MFC5587721.1"/>
    </source>
</evidence>
<reference evidence="2" key="1">
    <citation type="journal article" date="2019" name="Int. J. Syst. Evol. Microbiol.">
        <title>The Global Catalogue of Microorganisms (GCM) 10K type strain sequencing project: providing services to taxonomists for standard genome sequencing and annotation.</title>
        <authorList>
            <consortium name="The Broad Institute Genomics Platform"/>
            <consortium name="The Broad Institute Genome Sequencing Center for Infectious Disease"/>
            <person name="Wu L."/>
            <person name="Ma J."/>
        </authorList>
    </citation>
    <scope>NUCLEOTIDE SEQUENCE [LARGE SCALE GENOMIC DNA]</scope>
    <source>
        <strain evidence="2">CGMCC 4.1434</strain>
    </source>
</reference>
<accession>A0ABW0TGD0</accession>
<gene>
    <name evidence="1" type="ORF">ACFPRA_02205</name>
</gene>
<comment type="caution">
    <text evidence="1">The sequence shown here is derived from an EMBL/GenBank/DDBJ whole genome shotgun (WGS) entry which is preliminary data.</text>
</comment>